<name>J4G6J4_9APHY</name>
<evidence type="ECO:0000313" key="1">
    <source>
        <dbReference type="EMBL" id="CCM01843.1"/>
    </source>
</evidence>
<dbReference type="RefSeq" id="XP_012181126.1">
    <property type="nucleotide sequence ID" value="XM_012325736.1"/>
</dbReference>
<accession>J4G6J4</accession>
<keyword evidence="2" id="KW-1185">Reference proteome</keyword>
<gene>
    <name evidence="1" type="ORF">FIBRA_03913</name>
</gene>
<organism evidence="1 2">
    <name type="scientific">Fibroporia radiculosa</name>
    <dbReference type="NCBI Taxonomy" id="599839"/>
    <lineage>
        <taxon>Eukaryota</taxon>
        <taxon>Fungi</taxon>
        <taxon>Dikarya</taxon>
        <taxon>Basidiomycota</taxon>
        <taxon>Agaricomycotina</taxon>
        <taxon>Agaricomycetes</taxon>
        <taxon>Polyporales</taxon>
        <taxon>Fibroporiaceae</taxon>
        <taxon>Fibroporia</taxon>
    </lineage>
</organism>
<dbReference type="OrthoDB" id="10007757at2759"/>
<dbReference type="AlphaFoldDB" id="J4G6J4"/>
<dbReference type="EMBL" id="HE797051">
    <property type="protein sequence ID" value="CCM01843.1"/>
    <property type="molecule type" value="Genomic_DNA"/>
</dbReference>
<dbReference type="HOGENOM" id="CLU_100316_0_0_1"/>
<evidence type="ECO:0000313" key="2">
    <source>
        <dbReference type="Proteomes" id="UP000006352"/>
    </source>
</evidence>
<proteinExistence type="predicted"/>
<sequence>MFIYSIRSLLGCFLTSPLVCAFLFIYATEQILVTASESTSPSPPSAIVNLRIEGAFHTIYEAPIFTTPHNVTTALGGTHPCNGLNYGANPFPGPTCTSALDDAARSAGFTWDGPFYDTYDDYFITRIAHSAANANTSWGILLNFAFTPVGGCQQEVGTGAHVLFAYDAFNAAHFLALTVDGSSTVHAGEPVTLVVTDGMTGYPLEGAKVYAESGGEELVTDGTGKVTFTFKDPSVVVFKAEQTGSIRSNRAKVTITS</sequence>
<dbReference type="Proteomes" id="UP000006352">
    <property type="component" value="Unassembled WGS sequence"/>
</dbReference>
<dbReference type="InParanoid" id="J4G6J4"/>
<dbReference type="GeneID" id="24096754"/>
<protein>
    <submittedName>
        <fullName evidence="1">Uncharacterized protein</fullName>
    </submittedName>
</protein>
<reference evidence="1 2" key="1">
    <citation type="journal article" date="2012" name="Appl. Environ. Microbiol.">
        <title>Short-read sequencing for genomic analysis of the brown rot fungus Fibroporia radiculosa.</title>
        <authorList>
            <person name="Tang J.D."/>
            <person name="Perkins A.D."/>
            <person name="Sonstegard T.S."/>
            <person name="Schroeder S.G."/>
            <person name="Burgess S.C."/>
            <person name="Diehl S.V."/>
        </authorList>
    </citation>
    <scope>NUCLEOTIDE SEQUENCE [LARGE SCALE GENOMIC DNA]</scope>
    <source>
        <strain evidence="1 2">TFFH 294</strain>
    </source>
</reference>